<dbReference type="Gene3D" id="3.30.460.10">
    <property type="entry name" value="Beta Polymerase, domain 2"/>
    <property type="match status" value="1"/>
</dbReference>
<dbReference type="SMART" id="SM00748">
    <property type="entry name" value="HEPN"/>
    <property type="match status" value="1"/>
</dbReference>
<dbReference type="CDD" id="cd05403">
    <property type="entry name" value="NT_KNTase_like"/>
    <property type="match status" value="1"/>
</dbReference>
<evidence type="ECO:0000313" key="2">
    <source>
        <dbReference type="EMBL" id="GGX54528.1"/>
    </source>
</evidence>
<dbReference type="Pfam" id="PF01909">
    <property type="entry name" value="NTP_transf_2"/>
    <property type="match status" value="1"/>
</dbReference>
<dbReference type="InterPro" id="IPR052548">
    <property type="entry name" value="Type_VII_TA_antitoxin"/>
</dbReference>
<dbReference type="InterPro" id="IPR002934">
    <property type="entry name" value="Polymerase_NTP_transf_dom"/>
</dbReference>
<dbReference type="RefSeq" id="WP_189608633.1">
    <property type="nucleotide sequence ID" value="NZ_BMXR01000005.1"/>
</dbReference>
<dbReference type="SUPFAM" id="SSF81301">
    <property type="entry name" value="Nucleotidyltransferase"/>
    <property type="match status" value="1"/>
</dbReference>
<dbReference type="GO" id="GO:0016779">
    <property type="term" value="F:nucleotidyltransferase activity"/>
    <property type="evidence" value="ECO:0007669"/>
    <property type="project" value="InterPro"/>
</dbReference>
<evidence type="ECO:0000259" key="1">
    <source>
        <dbReference type="PROSITE" id="PS50910"/>
    </source>
</evidence>
<comment type="caution">
    <text evidence="2">The sequence shown here is derived from an EMBL/GenBank/DDBJ whole genome shotgun (WGS) entry which is preliminary data.</text>
</comment>
<accession>A0A918N8R6</accession>
<dbReference type="PANTHER" id="PTHR33933">
    <property type="entry name" value="NUCLEOTIDYLTRANSFERASE"/>
    <property type="match status" value="1"/>
</dbReference>
<dbReference type="Pfam" id="PF05168">
    <property type="entry name" value="HEPN"/>
    <property type="match status" value="1"/>
</dbReference>
<reference evidence="2" key="1">
    <citation type="journal article" date="2014" name="Int. J. Syst. Evol. Microbiol.">
        <title>Complete genome sequence of Corynebacterium casei LMG S-19264T (=DSM 44701T), isolated from a smear-ripened cheese.</title>
        <authorList>
            <consortium name="US DOE Joint Genome Institute (JGI-PGF)"/>
            <person name="Walter F."/>
            <person name="Albersmeier A."/>
            <person name="Kalinowski J."/>
            <person name="Ruckert C."/>
        </authorList>
    </citation>
    <scope>NUCLEOTIDE SEQUENCE</scope>
    <source>
        <strain evidence="2">KCTC 22169</strain>
    </source>
</reference>
<reference evidence="2" key="2">
    <citation type="submission" date="2020-09" db="EMBL/GenBank/DDBJ databases">
        <authorList>
            <person name="Sun Q."/>
            <person name="Kim S."/>
        </authorList>
    </citation>
    <scope>NUCLEOTIDE SEQUENCE</scope>
    <source>
        <strain evidence="2">KCTC 22169</strain>
    </source>
</reference>
<proteinExistence type="predicted"/>
<dbReference type="AlphaFoldDB" id="A0A918N8R6"/>
<feature type="domain" description="HEPN" evidence="1">
    <location>
        <begin position="164"/>
        <end position="284"/>
    </location>
</feature>
<dbReference type="Proteomes" id="UP000626148">
    <property type="component" value="Unassembled WGS sequence"/>
</dbReference>
<dbReference type="PANTHER" id="PTHR33933:SF1">
    <property type="entry name" value="PROTEIN ADENYLYLTRANSFERASE MNTA-RELATED"/>
    <property type="match status" value="1"/>
</dbReference>
<evidence type="ECO:0000313" key="3">
    <source>
        <dbReference type="Proteomes" id="UP000626148"/>
    </source>
</evidence>
<keyword evidence="3" id="KW-1185">Reference proteome</keyword>
<dbReference type="EMBL" id="BMXR01000005">
    <property type="protein sequence ID" value="GGX54528.1"/>
    <property type="molecule type" value="Genomic_DNA"/>
</dbReference>
<protein>
    <submittedName>
        <fullName evidence="2">Nucleotidyltransferase</fullName>
    </submittedName>
</protein>
<dbReference type="Gene3D" id="1.20.120.330">
    <property type="entry name" value="Nucleotidyltransferases domain 2"/>
    <property type="match status" value="1"/>
</dbReference>
<dbReference type="InterPro" id="IPR007842">
    <property type="entry name" value="HEPN_dom"/>
</dbReference>
<dbReference type="PROSITE" id="PS50910">
    <property type="entry name" value="HEPN"/>
    <property type="match status" value="1"/>
</dbReference>
<gene>
    <name evidence="2" type="ORF">GCM10007392_22400</name>
</gene>
<dbReference type="InterPro" id="IPR043519">
    <property type="entry name" value="NT_sf"/>
</dbReference>
<dbReference type="SUPFAM" id="SSF81593">
    <property type="entry name" value="Nucleotidyltransferase substrate binding subunit/domain"/>
    <property type="match status" value="1"/>
</dbReference>
<organism evidence="2 3">
    <name type="scientific">Saccharospirillum salsuginis</name>
    <dbReference type="NCBI Taxonomy" id="418750"/>
    <lineage>
        <taxon>Bacteria</taxon>
        <taxon>Pseudomonadati</taxon>
        <taxon>Pseudomonadota</taxon>
        <taxon>Gammaproteobacteria</taxon>
        <taxon>Oceanospirillales</taxon>
        <taxon>Saccharospirillaceae</taxon>
        <taxon>Saccharospirillum</taxon>
    </lineage>
</organism>
<name>A0A918N8R6_9GAMM</name>
<sequence>MKTSLDHLPERKQEDIRTIATGLRDALDEFLAGKTGRRLQYRILKIILFGSHAKGTWVEDPDNGYVSDYDILVIVNQPALVEEYEVWQTAEDRIERKVSAELGLIVHTLGEVNENLAQGQFFFRDIREEGIELFSADNRELALPGKLTPEERKAIAQKHYDQWFVSAGRFLITCHDHMERQWINEAAFELHQAAERFFSCTLLVCTNYLPKTHNLKHLRSLCAQQDLRFARLFPRDSKFHRRSFQRLKRAYVDARYSEHYEITLEELDWLSREVAKLQELTQEVCTTALNEFAD</sequence>